<evidence type="ECO:0000256" key="1">
    <source>
        <dbReference type="ARBA" id="ARBA00009336"/>
    </source>
</evidence>
<reference evidence="5" key="1">
    <citation type="submission" date="2022-11" db="UniProtKB">
        <authorList>
            <consortium name="WormBaseParasite"/>
        </authorList>
    </citation>
    <scope>IDENTIFICATION</scope>
</reference>
<evidence type="ECO:0000259" key="3">
    <source>
        <dbReference type="PROSITE" id="PS51910"/>
    </source>
</evidence>
<organism evidence="4 5">
    <name type="scientific">Setaria digitata</name>
    <dbReference type="NCBI Taxonomy" id="48799"/>
    <lineage>
        <taxon>Eukaryota</taxon>
        <taxon>Metazoa</taxon>
        <taxon>Ecdysozoa</taxon>
        <taxon>Nematoda</taxon>
        <taxon>Chromadorea</taxon>
        <taxon>Rhabditida</taxon>
        <taxon>Spirurina</taxon>
        <taxon>Spiruromorpha</taxon>
        <taxon>Filarioidea</taxon>
        <taxon>Setariidae</taxon>
        <taxon>Setaria</taxon>
    </lineage>
</organism>
<dbReference type="PROSITE" id="PS51910">
    <property type="entry name" value="GH18_2"/>
    <property type="match status" value="1"/>
</dbReference>
<dbReference type="WBParaSite" id="sdigi.contig90.g4091.t1">
    <property type="protein sequence ID" value="sdigi.contig90.g4091.t1"/>
    <property type="gene ID" value="sdigi.contig90.g4091"/>
</dbReference>
<proteinExistence type="inferred from homology"/>
<dbReference type="InterPro" id="IPR017853">
    <property type="entry name" value="GH"/>
</dbReference>
<evidence type="ECO:0000313" key="4">
    <source>
        <dbReference type="Proteomes" id="UP000887581"/>
    </source>
</evidence>
<dbReference type="Pfam" id="PF00704">
    <property type="entry name" value="Glyco_hydro_18"/>
    <property type="match status" value="1"/>
</dbReference>
<evidence type="ECO:0000256" key="2">
    <source>
        <dbReference type="ARBA" id="ARBA00040976"/>
    </source>
</evidence>
<feature type="domain" description="GH18" evidence="3">
    <location>
        <begin position="112"/>
        <end position="393"/>
    </location>
</feature>
<dbReference type="SMART" id="SM00636">
    <property type="entry name" value="Glyco_18"/>
    <property type="match status" value="1"/>
</dbReference>
<keyword evidence="4" id="KW-1185">Reference proteome</keyword>
<sequence>MNDLLRRLPEERVRVLHIGHTLLQGISNTVLLVAELVLNKGIRPPPSCGISTLSKSDRKEKSKKLYETEEKGKKENEIAAQLQFEDNNKEVTVTNILNNHHKLCIGKKKFSHAVLGYVTPWNSGGYNIAKWAAKKFTHISPVWFQFKPEIKEKKTCDIFGAHDMDIQWLADIHQNNSEIRFMPRFIIDGSVSRNVEQFLYNEKWQTDCAEKNKMHGAVIEMWLQILSLVHTETKEELIELITHWAELFRRADLEIIVPLPAPLNNMNKPSGFVLKNELARIMNAVDYVNVMTYDFSSNHFVGVSPFEWIRHNLEYILSVSSVNSSKLLVGINFYGYALHQTTTKAIIGKESDDFCAYPTVVSLQIRLDLASYFNAGIGIWELGQGLDYFTCLL</sequence>
<comment type="similarity">
    <text evidence="1">Belongs to the glycosyl hydrolase 18 family.</text>
</comment>
<dbReference type="GO" id="GO:0005975">
    <property type="term" value="P:carbohydrate metabolic process"/>
    <property type="evidence" value="ECO:0007669"/>
    <property type="project" value="InterPro"/>
</dbReference>
<dbReference type="AlphaFoldDB" id="A0A915Q834"/>
<dbReference type="InterPro" id="IPR011583">
    <property type="entry name" value="Chitinase_II/V-like_cat"/>
</dbReference>
<dbReference type="PANTHER" id="PTHR46066">
    <property type="entry name" value="CHITINASE DOMAIN-CONTAINING PROTEIN 1 FAMILY MEMBER"/>
    <property type="match status" value="1"/>
</dbReference>
<dbReference type="PANTHER" id="PTHR46066:SF2">
    <property type="entry name" value="CHITINASE DOMAIN-CONTAINING PROTEIN 1"/>
    <property type="match status" value="1"/>
</dbReference>
<dbReference type="SUPFAM" id="SSF51445">
    <property type="entry name" value="(Trans)glycosidases"/>
    <property type="match status" value="1"/>
</dbReference>
<accession>A0A915Q834</accession>
<name>A0A915Q834_9BILA</name>
<dbReference type="GO" id="GO:0012505">
    <property type="term" value="C:endomembrane system"/>
    <property type="evidence" value="ECO:0007669"/>
    <property type="project" value="TreeGrafter"/>
</dbReference>
<dbReference type="Proteomes" id="UP000887581">
    <property type="component" value="Unplaced"/>
</dbReference>
<protein>
    <recommendedName>
        <fullName evidence="2">Chitinase domain-containing protein 1</fullName>
    </recommendedName>
</protein>
<dbReference type="Gene3D" id="3.20.20.80">
    <property type="entry name" value="Glycosidases"/>
    <property type="match status" value="1"/>
</dbReference>
<dbReference type="GO" id="GO:0070492">
    <property type="term" value="F:oligosaccharide binding"/>
    <property type="evidence" value="ECO:0007669"/>
    <property type="project" value="TreeGrafter"/>
</dbReference>
<evidence type="ECO:0000313" key="5">
    <source>
        <dbReference type="WBParaSite" id="sdigi.contig90.g4091.t1"/>
    </source>
</evidence>
<dbReference type="GO" id="GO:0008061">
    <property type="term" value="F:chitin binding"/>
    <property type="evidence" value="ECO:0007669"/>
    <property type="project" value="InterPro"/>
</dbReference>
<dbReference type="InterPro" id="IPR001223">
    <property type="entry name" value="Glyco_hydro18_cat"/>
</dbReference>